<dbReference type="PANTHER" id="PTHR24186">
    <property type="entry name" value="PROTEIN PHOSPHATASE 1 REGULATORY SUBUNIT"/>
    <property type="match status" value="1"/>
</dbReference>
<dbReference type="GO" id="GO:0005576">
    <property type="term" value="C:extracellular region"/>
    <property type="evidence" value="ECO:0007669"/>
    <property type="project" value="UniProtKB-SubCell"/>
</dbReference>
<comment type="caution">
    <text evidence="12">The sequence shown here is derived from an EMBL/GenBank/DDBJ whole genome shotgun (WGS) entry which is preliminary data.</text>
</comment>
<dbReference type="PANTHER" id="PTHR24186:SF38">
    <property type="entry name" value="ANKYRIN REPEAT FAMILY PROTEIN"/>
    <property type="match status" value="1"/>
</dbReference>
<evidence type="ECO:0000256" key="4">
    <source>
        <dbReference type="ARBA" id="ARBA00022525"/>
    </source>
</evidence>
<comment type="subcellular location">
    <subcellularLocation>
        <location evidence="2">Secreted</location>
    </subcellularLocation>
    <subcellularLocation>
        <location evidence="1">Target cell membrane</location>
    </subcellularLocation>
</comment>
<dbReference type="EMBL" id="BMAW01036640">
    <property type="protein sequence ID" value="GFU44858.1"/>
    <property type="molecule type" value="Genomic_DNA"/>
</dbReference>
<dbReference type="Proteomes" id="UP000887013">
    <property type="component" value="Unassembled WGS sequence"/>
</dbReference>
<keyword evidence="3" id="KW-0268">Exocytosis</keyword>
<evidence type="ECO:0000256" key="9">
    <source>
        <dbReference type="ARBA" id="ARBA00023028"/>
    </source>
</evidence>
<keyword evidence="13" id="KW-1185">Reference proteome</keyword>
<dbReference type="AlphaFoldDB" id="A0A8X6USS5"/>
<dbReference type="GO" id="GO:0090729">
    <property type="term" value="F:toxin activity"/>
    <property type="evidence" value="ECO:0007669"/>
    <property type="project" value="UniProtKB-KW"/>
</dbReference>
<dbReference type="InterPro" id="IPR036770">
    <property type="entry name" value="Ankyrin_rpt-contain_sf"/>
</dbReference>
<evidence type="ECO:0000256" key="8">
    <source>
        <dbReference type="ARBA" id="ARBA00022737"/>
    </source>
</evidence>
<protein>
    <submittedName>
        <fullName evidence="12">Uncharacterized protein</fullName>
    </submittedName>
</protein>
<evidence type="ECO:0000256" key="2">
    <source>
        <dbReference type="ARBA" id="ARBA00004613"/>
    </source>
</evidence>
<dbReference type="GO" id="GO:0044231">
    <property type="term" value="C:host cell presynaptic membrane"/>
    <property type="evidence" value="ECO:0007669"/>
    <property type="project" value="UniProtKB-KW"/>
</dbReference>
<evidence type="ECO:0000313" key="13">
    <source>
        <dbReference type="Proteomes" id="UP000887013"/>
    </source>
</evidence>
<keyword evidence="10" id="KW-0040">ANK repeat</keyword>
<keyword evidence="6" id="KW-0800">Toxin</keyword>
<evidence type="ECO:0000256" key="5">
    <source>
        <dbReference type="ARBA" id="ARBA00022537"/>
    </source>
</evidence>
<dbReference type="GO" id="GO:0006887">
    <property type="term" value="P:exocytosis"/>
    <property type="evidence" value="ECO:0007669"/>
    <property type="project" value="UniProtKB-KW"/>
</dbReference>
<dbReference type="Gene3D" id="1.25.40.20">
    <property type="entry name" value="Ankyrin repeat-containing domain"/>
    <property type="match status" value="1"/>
</dbReference>
<proteinExistence type="predicted"/>
<evidence type="ECO:0000313" key="12">
    <source>
        <dbReference type="EMBL" id="GFU44858.1"/>
    </source>
</evidence>
<keyword evidence="5" id="KW-1052">Target cell membrane</keyword>
<sequence>MLQTPCNKSFKRLKHFRLCDCDTMPCKHFEQEHHAMFLRKCSFVTGLVRDKFNVAIFTKHFCEVPSDFKDMKKIFRRIVNYGVDMNAIEPKTGRNALHYSCRMRNFFLTTFLLKYVSINTVDVFGYPPEYYEMYNRLSYGDLFEPRSNETILRVNLALKSKKLFRFLFLNGERSTNPSVISLIDFSLMSNDQKNLVLRNVKDSKGNTLLHTAVKVNNFGLARKILEFNTSEALVRNSKGKLPCYYCKSHETMNLFQNQFGLVVRNVYHTNSPVIWKYPELLELCSDTDNHVLLRMEQIALYGNSILRLYGKDAFYKICNRARDPQGNNFWHACVKSKADTEYLKTLFPYLNKSIINERNVFGNTPLHVAESEELKILLIKFGAHSDCLNLEGKIAYKIVLNLQCIASRHLPKNANVPPHLKNFVELHKCSL</sequence>
<keyword evidence="4" id="KW-0964">Secreted</keyword>
<evidence type="ECO:0000256" key="11">
    <source>
        <dbReference type="ARBA" id="ARBA00023298"/>
    </source>
</evidence>
<dbReference type="OrthoDB" id="6463203at2759"/>
<keyword evidence="11" id="KW-0472">Membrane</keyword>
<evidence type="ECO:0000256" key="1">
    <source>
        <dbReference type="ARBA" id="ARBA00004175"/>
    </source>
</evidence>
<evidence type="ECO:0000256" key="10">
    <source>
        <dbReference type="ARBA" id="ARBA00023043"/>
    </source>
</evidence>
<keyword evidence="7" id="KW-0528">Neurotoxin</keyword>
<organism evidence="12 13">
    <name type="scientific">Nephila pilipes</name>
    <name type="common">Giant wood spider</name>
    <name type="synonym">Nephila maculata</name>
    <dbReference type="NCBI Taxonomy" id="299642"/>
    <lineage>
        <taxon>Eukaryota</taxon>
        <taxon>Metazoa</taxon>
        <taxon>Ecdysozoa</taxon>
        <taxon>Arthropoda</taxon>
        <taxon>Chelicerata</taxon>
        <taxon>Arachnida</taxon>
        <taxon>Araneae</taxon>
        <taxon>Araneomorphae</taxon>
        <taxon>Entelegynae</taxon>
        <taxon>Araneoidea</taxon>
        <taxon>Nephilidae</taxon>
        <taxon>Nephila</taxon>
    </lineage>
</organism>
<evidence type="ECO:0000256" key="6">
    <source>
        <dbReference type="ARBA" id="ARBA00022656"/>
    </source>
</evidence>
<keyword evidence="9" id="KW-0638">Presynaptic neurotoxin</keyword>
<gene>
    <name evidence="12" type="ORF">NPIL_103771</name>
</gene>
<evidence type="ECO:0000256" key="7">
    <source>
        <dbReference type="ARBA" id="ARBA00022699"/>
    </source>
</evidence>
<reference evidence="12" key="1">
    <citation type="submission" date="2020-08" db="EMBL/GenBank/DDBJ databases">
        <title>Multicomponent nature underlies the extraordinary mechanical properties of spider dragline silk.</title>
        <authorList>
            <person name="Kono N."/>
            <person name="Nakamura H."/>
            <person name="Mori M."/>
            <person name="Yoshida Y."/>
            <person name="Ohtoshi R."/>
            <person name="Malay A.D."/>
            <person name="Moran D.A.P."/>
            <person name="Tomita M."/>
            <person name="Numata K."/>
            <person name="Arakawa K."/>
        </authorList>
    </citation>
    <scope>NUCLEOTIDE SEQUENCE</scope>
</reference>
<dbReference type="GO" id="GO:0044218">
    <property type="term" value="C:other organism cell membrane"/>
    <property type="evidence" value="ECO:0007669"/>
    <property type="project" value="UniProtKB-KW"/>
</dbReference>
<name>A0A8X6USS5_NEPPI</name>
<keyword evidence="11" id="KW-1053">Target membrane</keyword>
<accession>A0A8X6USS5</accession>
<evidence type="ECO:0000256" key="3">
    <source>
        <dbReference type="ARBA" id="ARBA00022483"/>
    </source>
</evidence>
<keyword evidence="8" id="KW-0677">Repeat</keyword>
<dbReference type="SUPFAM" id="SSF48403">
    <property type="entry name" value="Ankyrin repeat"/>
    <property type="match status" value="1"/>
</dbReference>
<dbReference type="GO" id="GO:0005886">
    <property type="term" value="C:plasma membrane"/>
    <property type="evidence" value="ECO:0007669"/>
    <property type="project" value="TreeGrafter"/>
</dbReference>